<evidence type="ECO:0000256" key="5">
    <source>
        <dbReference type="ARBA" id="ARBA00022755"/>
    </source>
</evidence>
<keyword evidence="5 8" id="KW-0658">Purine biosynthesis</keyword>
<dbReference type="EMBL" id="DUAV01000032">
    <property type="protein sequence ID" value="HIG63910.1"/>
    <property type="molecule type" value="Genomic_DNA"/>
</dbReference>
<dbReference type="SUPFAM" id="SSF52540">
    <property type="entry name" value="P-loop containing nucleoside triphosphate hydrolases"/>
    <property type="match status" value="1"/>
</dbReference>
<evidence type="ECO:0000256" key="1">
    <source>
        <dbReference type="ARBA" id="ARBA00011738"/>
    </source>
</evidence>
<dbReference type="GO" id="GO:0005525">
    <property type="term" value="F:GTP binding"/>
    <property type="evidence" value="ECO:0007669"/>
    <property type="project" value="UniProtKB-UniRule"/>
</dbReference>
<dbReference type="Pfam" id="PF00709">
    <property type="entry name" value="Adenylsucc_synt"/>
    <property type="match status" value="1"/>
</dbReference>
<dbReference type="GO" id="GO:0000287">
    <property type="term" value="F:magnesium ion binding"/>
    <property type="evidence" value="ECO:0007669"/>
    <property type="project" value="UniProtKB-UniRule"/>
</dbReference>
<dbReference type="PROSITE" id="PS01266">
    <property type="entry name" value="ADENYLOSUCCIN_SYN_1"/>
    <property type="match status" value="1"/>
</dbReference>
<feature type="binding site" description="in other chain" evidence="8">
    <location>
        <begin position="38"/>
        <end position="41"/>
    </location>
    <ligand>
        <name>IMP</name>
        <dbReference type="ChEBI" id="CHEBI:58053"/>
        <note>ligand shared between dimeric partners</note>
    </ligand>
</feature>
<evidence type="ECO:0000256" key="9">
    <source>
        <dbReference type="RuleBase" id="RU000520"/>
    </source>
</evidence>
<feature type="binding site" evidence="8">
    <location>
        <position position="299"/>
    </location>
    <ligand>
        <name>GTP</name>
        <dbReference type="ChEBI" id="CHEBI:37565"/>
    </ligand>
</feature>
<feature type="binding site" evidence="8">
    <location>
        <begin position="411"/>
        <end position="413"/>
    </location>
    <ligand>
        <name>GTP</name>
        <dbReference type="ChEBI" id="CHEBI:37565"/>
    </ligand>
</feature>
<proteinExistence type="inferred from homology"/>
<comment type="catalytic activity">
    <reaction evidence="8 9">
        <text>IMP + L-aspartate + GTP = N(6)-(1,2-dicarboxyethyl)-AMP + GDP + phosphate + 2 H(+)</text>
        <dbReference type="Rhea" id="RHEA:15753"/>
        <dbReference type="ChEBI" id="CHEBI:15378"/>
        <dbReference type="ChEBI" id="CHEBI:29991"/>
        <dbReference type="ChEBI" id="CHEBI:37565"/>
        <dbReference type="ChEBI" id="CHEBI:43474"/>
        <dbReference type="ChEBI" id="CHEBI:57567"/>
        <dbReference type="ChEBI" id="CHEBI:58053"/>
        <dbReference type="ChEBI" id="CHEBI:58189"/>
        <dbReference type="EC" id="6.3.4.4"/>
    </reaction>
</comment>
<dbReference type="GO" id="GO:0005737">
    <property type="term" value="C:cytoplasm"/>
    <property type="evidence" value="ECO:0007669"/>
    <property type="project" value="UniProtKB-SubCell"/>
</dbReference>
<dbReference type="GO" id="GO:0046040">
    <property type="term" value="P:IMP metabolic process"/>
    <property type="evidence" value="ECO:0007669"/>
    <property type="project" value="TreeGrafter"/>
</dbReference>
<feature type="binding site" evidence="8">
    <location>
        <position position="139"/>
    </location>
    <ligand>
        <name>IMP</name>
        <dbReference type="ChEBI" id="CHEBI:58053"/>
        <note>ligand shared between dimeric partners</note>
    </ligand>
</feature>
<feature type="binding site" evidence="8">
    <location>
        <begin position="325"/>
        <end position="327"/>
    </location>
    <ligand>
        <name>GTP</name>
        <dbReference type="ChEBI" id="CHEBI:37565"/>
    </ligand>
</feature>
<feature type="binding site" evidence="8">
    <location>
        <begin position="293"/>
        <end position="299"/>
    </location>
    <ligand>
        <name>substrate</name>
    </ligand>
</feature>
<evidence type="ECO:0000256" key="2">
    <source>
        <dbReference type="ARBA" id="ARBA00022598"/>
    </source>
</evidence>
<feature type="binding site" description="in other chain" evidence="8">
    <location>
        <begin position="13"/>
        <end position="16"/>
    </location>
    <ligand>
        <name>IMP</name>
        <dbReference type="ChEBI" id="CHEBI:58053"/>
        <note>ligand shared between dimeric partners</note>
    </ligand>
</feature>
<evidence type="ECO:0000256" key="6">
    <source>
        <dbReference type="ARBA" id="ARBA00022842"/>
    </source>
</evidence>
<organism evidence="10 11">
    <name type="scientific">Marine Group III euryarchaeote</name>
    <dbReference type="NCBI Taxonomy" id="2173149"/>
    <lineage>
        <taxon>Archaea</taxon>
        <taxon>Methanobacteriati</taxon>
        <taxon>Thermoplasmatota</taxon>
        <taxon>Thermoplasmata</taxon>
        <taxon>Candidatus Thermoprofundales</taxon>
    </lineage>
</organism>
<dbReference type="Gene3D" id="3.40.440.10">
    <property type="entry name" value="Adenylosuccinate Synthetase, subunit A, domain 1"/>
    <property type="match status" value="1"/>
</dbReference>
<comment type="function">
    <text evidence="8">Plays an important role in the de novo pathway of purine nucleotide biosynthesis. Catalyzes the first committed step in the biosynthesis of AMP from IMP.</text>
</comment>
<dbReference type="Gene3D" id="1.10.300.10">
    <property type="entry name" value="Adenylosuccinate Synthetase, subunit A, domain 2"/>
    <property type="match status" value="1"/>
</dbReference>
<dbReference type="NCBIfam" id="TIGR00184">
    <property type="entry name" value="purA"/>
    <property type="match status" value="1"/>
</dbReference>
<dbReference type="EC" id="6.3.4.4" evidence="8 9"/>
<feature type="active site" description="Proton donor" evidence="8">
    <location>
        <position position="41"/>
    </location>
</feature>
<evidence type="ECO:0000256" key="4">
    <source>
        <dbReference type="ARBA" id="ARBA00022741"/>
    </source>
</evidence>
<dbReference type="UniPathway" id="UPA00075">
    <property type="reaction ID" value="UER00335"/>
</dbReference>
<dbReference type="GO" id="GO:0044208">
    <property type="term" value="P:'de novo' AMP biosynthetic process"/>
    <property type="evidence" value="ECO:0007669"/>
    <property type="project" value="UniProtKB-UniRule"/>
</dbReference>
<dbReference type="InterPro" id="IPR001114">
    <property type="entry name" value="Adenylosuccinate_synthetase"/>
</dbReference>
<comment type="cofactor">
    <cofactor evidence="8">
        <name>Mg(2+)</name>
        <dbReference type="ChEBI" id="CHEBI:18420"/>
    </cofactor>
    <text evidence="8">Binds 1 Mg(2+) ion per subunit.</text>
</comment>
<dbReference type="CDD" id="cd03108">
    <property type="entry name" value="AdSS"/>
    <property type="match status" value="1"/>
</dbReference>
<evidence type="ECO:0000313" key="10">
    <source>
        <dbReference type="EMBL" id="HIG63910.1"/>
    </source>
</evidence>
<evidence type="ECO:0000313" key="11">
    <source>
        <dbReference type="Proteomes" id="UP000589516"/>
    </source>
</evidence>
<feature type="binding site" description="in other chain" evidence="8">
    <location>
        <position position="125"/>
    </location>
    <ligand>
        <name>IMP</name>
        <dbReference type="ChEBI" id="CHEBI:58053"/>
        <note>ligand shared between dimeric partners</note>
    </ligand>
</feature>
<dbReference type="SMART" id="SM00788">
    <property type="entry name" value="Adenylsucc_synt"/>
    <property type="match status" value="1"/>
</dbReference>
<keyword evidence="7 8" id="KW-0342">GTP-binding</keyword>
<dbReference type="FunFam" id="3.90.170.10:FF:000001">
    <property type="entry name" value="Adenylosuccinate synthetase"/>
    <property type="match status" value="1"/>
</dbReference>
<accession>A0A7C8DH42</accession>
<keyword evidence="6 8" id="KW-0460">Magnesium</keyword>
<name>A0A7C8DH42_9ARCH</name>
<feature type="active site" description="Proton acceptor" evidence="8">
    <location>
        <position position="13"/>
    </location>
</feature>
<dbReference type="InterPro" id="IPR042111">
    <property type="entry name" value="Adenylosuccinate_synth_dom3"/>
</dbReference>
<dbReference type="InterPro" id="IPR027417">
    <property type="entry name" value="P-loop_NTPase"/>
</dbReference>
<dbReference type="InterPro" id="IPR042110">
    <property type="entry name" value="Adenylosuccinate_synth_dom2"/>
</dbReference>
<evidence type="ECO:0000256" key="8">
    <source>
        <dbReference type="HAMAP-Rule" id="MF_00011"/>
    </source>
</evidence>
<sequence length="423" mass="44916">MSVLAVVGAQWGDEGKGKITDWLAGDVGTVVRGQGGSNAGHTVVIDGESHKLHLLPSGILRSEVLAIAGAGMVIDPEQLLAELEQLGDNRGKLLISERAHVVMPYHRLLDGAEERAKEGGAAGTTGKGIGPAYGDRATRFGIRMGDLLEPQTLRERLERVVPRTQALLDYYGTGDRLELEQLYDLAAGWGATLESSIGNASLAIAERLDRGVLLEGAQGVHIDIDHGIYPFVTSSSPTPAGMAQGAGIAPGLIERVVGVTKAYVTRVGTGPFPTELEDATGEHMRDVGGEFGTTTGRPRRCGWLDMVMLEHSQRLCGFSELAITKLDVLGGLDEIRVCTAYETPHGRLEHFPASMTLLAECTPIYETLAGWPALSPAEWQAAAAAGSLPAEVNDFITFLTGRLGVPAGLLSFGPDREATLRLR</sequence>
<evidence type="ECO:0000256" key="7">
    <source>
        <dbReference type="ARBA" id="ARBA00023134"/>
    </source>
</evidence>
<keyword evidence="8" id="KW-0963">Cytoplasm</keyword>
<comment type="pathway">
    <text evidence="8 9">Purine metabolism; AMP biosynthesis via de novo pathway; AMP from IMP: step 1/2.</text>
</comment>
<feature type="binding site" evidence="8">
    <location>
        <position position="13"/>
    </location>
    <ligand>
        <name>Mg(2+)</name>
        <dbReference type="ChEBI" id="CHEBI:18420"/>
    </ligand>
</feature>
<dbReference type="NCBIfam" id="NF002223">
    <property type="entry name" value="PRK01117.1"/>
    <property type="match status" value="1"/>
</dbReference>
<dbReference type="FunFam" id="1.10.300.10:FF:000001">
    <property type="entry name" value="Adenylosuccinate synthetase"/>
    <property type="match status" value="1"/>
</dbReference>
<feature type="binding site" description="in other chain" evidence="8">
    <location>
        <position position="218"/>
    </location>
    <ligand>
        <name>IMP</name>
        <dbReference type="ChEBI" id="CHEBI:58053"/>
        <note>ligand shared between dimeric partners</note>
    </ligand>
</feature>
<gene>
    <name evidence="8" type="primary">purA</name>
    <name evidence="10" type="ORF">EYQ16_05295</name>
</gene>
<comment type="subunit">
    <text evidence="1 8">Homodimer.</text>
</comment>
<feature type="binding site" evidence="8">
    <location>
        <begin position="12"/>
        <end position="18"/>
    </location>
    <ligand>
        <name>GTP</name>
        <dbReference type="ChEBI" id="CHEBI:37565"/>
    </ligand>
</feature>
<keyword evidence="3 8" id="KW-0479">Metal-binding</keyword>
<keyword evidence="2 8" id="KW-0436">Ligase</keyword>
<dbReference type="Proteomes" id="UP000589516">
    <property type="component" value="Unassembled WGS sequence"/>
</dbReference>
<comment type="similarity">
    <text evidence="8 9">Belongs to the adenylosuccinate synthetase family.</text>
</comment>
<feature type="binding site" evidence="8">
    <location>
        <begin position="40"/>
        <end position="42"/>
    </location>
    <ligand>
        <name>GTP</name>
        <dbReference type="ChEBI" id="CHEBI:37565"/>
    </ligand>
</feature>
<feature type="binding site" description="in other chain" evidence="8">
    <location>
        <position position="233"/>
    </location>
    <ligand>
        <name>IMP</name>
        <dbReference type="ChEBI" id="CHEBI:58053"/>
        <note>ligand shared between dimeric partners</note>
    </ligand>
</feature>
<protein>
    <recommendedName>
        <fullName evidence="8 9">Adenylosuccinate synthetase</fullName>
        <shortName evidence="8">AMPSase</shortName>
        <shortName evidence="8">AdSS</shortName>
        <ecNumber evidence="8 9">6.3.4.4</ecNumber>
    </recommendedName>
    <alternativeName>
        <fullName evidence="8">IMP--aspartate ligase</fullName>
    </alternativeName>
</protein>
<keyword evidence="4 8" id="KW-0547">Nucleotide-binding</keyword>
<comment type="subcellular location">
    <subcellularLocation>
        <location evidence="8">Cytoplasm</location>
    </subcellularLocation>
</comment>
<dbReference type="InterPro" id="IPR042109">
    <property type="entry name" value="Adenylosuccinate_synth_dom1"/>
</dbReference>
<reference evidence="11" key="1">
    <citation type="journal article" date="2019" name="bioRxiv">
        <title>Genome diversification in globally distributed novel marine Proteobacteria is linked to environmental adaptation.</title>
        <authorList>
            <person name="Zhou Z."/>
            <person name="Tran P.Q."/>
            <person name="Kieft K."/>
            <person name="Anantharaman K."/>
        </authorList>
    </citation>
    <scope>NUCLEOTIDE SEQUENCE [LARGE SCALE GENOMIC DNA]</scope>
</reference>
<dbReference type="InterPro" id="IPR018220">
    <property type="entry name" value="Adenylosuccin_syn_GTP-bd"/>
</dbReference>
<dbReference type="PANTHER" id="PTHR11846">
    <property type="entry name" value="ADENYLOSUCCINATE SYNTHETASE"/>
    <property type="match status" value="1"/>
</dbReference>
<dbReference type="AlphaFoldDB" id="A0A7C8DH42"/>
<dbReference type="PANTHER" id="PTHR11846:SF0">
    <property type="entry name" value="ADENYLOSUCCINATE SYNTHETASE"/>
    <property type="match status" value="1"/>
</dbReference>
<feature type="binding site" description="in other chain" evidence="8">
    <location>
        <position position="297"/>
    </location>
    <ligand>
        <name>IMP</name>
        <dbReference type="ChEBI" id="CHEBI:58053"/>
        <note>ligand shared between dimeric partners</note>
    </ligand>
</feature>
<feature type="binding site" evidence="8">
    <location>
        <position position="40"/>
    </location>
    <ligand>
        <name>Mg(2+)</name>
        <dbReference type="ChEBI" id="CHEBI:18420"/>
    </ligand>
</feature>
<dbReference type="GO" id="GO:0004019">
    <property type="term" value="F:adenylosuccinate synthase activity"/>
    <property type="evidence" value="ECO:0007669"/>
    <property type="project" value="UniProtKB-UniRule"/>
</dbReference>
<comment type="caution">
    <text evidence="10">The sequence shown here is derived from an EMBL/GenBank/DDBJ whole genome shotgun (WGS) entry which is preliminary data.</text>
</comment>
<evidence type="ECO:0000256" key="3">
    <source>
        <dbReference type="ARBA" id="ARBA00022723"/>
    </source>
</evidence>
<dbReference type="Gene3D" id="3.90.170.10">
    <property type="entry name" value="Adenylosuccinate Synthetase, subunit A, domain 3"/>
    <property type="match status" value="1"/>
</dbReference>
<dbReference type="HAMAP" id="MF_00011">
    <property type="entry name" value="Adenylosucc_synth"/>
    <property type="match status" value="1"/>
</dbReference>